<dbReference type="AlphaFoldDB" id="A0A381NJS6"/>
<dbReference type="EMBL" id="UINC01000406">
    <property type="protein sequence ID" value="SUZ54767.1"/>
    <property type="molecule type" value="Genomic_DNA"/>
</dbReference>
<evidence type="ECO:0000313" key="1">
    <source>
        <dbReference type="EMBL" id="SUZ54767.1"/>
    </source>
</evidence>
<reference evidence="1" key="1">
    <citation type="submission" date="2018-05" db="EMBL/GenBank/DDBJ databases">
        <authorList>
            <person name="Lanie J.A."/>
            <person name="Ng W.-L."/>
            <person name="Kazmierczak K.M."/>
            <person name="Andrzejewski T.M."/>
            <person name="Davidsen T.M."/>
            <person name="Wayne K.J."/>
            <person name="Tettelin H."/>
            <person name="Glass J.I."/>
            <person name="Rusch D."/>
            <person name="Podicherti R."/>
            <person name="Tsui H.-C.T."/>
            <person name="Winkler M.E."/>
        </authorList>
    </citation>
    <scope>NUCLEOTIDE SEQUENCE</scope>
</reference>
<sequence length="69" mass="6945">MKPKIATILVVGVLTLSIAATAVAAIGQAVAEQPGASSVALGSYTNQIGDTDDGLRGISGAFFRVCPFH</sequence>
<accession>A0A381NJS6</accession>
<protein>
    <submittedName>
        <fullName evidence="1">Uncharacterized protein</fullName>
    </submittedName>
</protein>
<name>A0A381NJS6_9ZZZZ</name>
<gene>
    <name evidence="1" type="ORF">METZ01_LOCUS7621</name>
</gene>
<proteinExistence type="predicted"/>
<organism evidence="1">
    <name type="scientific">marine metagenome</name>
    <dbReference type="NCBI Taxonomy" id="408172"/>
    <lineage>
        <taxon>unclassified sequences</taxon>
        <taxon>metagenomes</taxon>
        <taxon>ecological metagenomes</taxon>
    </lineage>
</organism>